<keyword evidence="5" id="KW-0805">Transcription regulation</keyword>
<comment type="caution">
    <text evidence="10">The sequence shown here is derived from an EMBL/GenBank/DDBJ whole genome shotgun (WGS) entry which is preliminary data.</text>
</comment>
<keyword evidence="4" id="KW-0862">Zinc</keyword>
<keyword evidence="2" id="KW-0677">Repeat</keyword>
<name>A0AAD8MEY1_9APIA</name>
<organism evidence="10 11">
    <name type="scientific">Heracleum sosnowskyi</name>
    <dbReference type="NCBI Taxonomy" id="360622"/>
    <lineage>
        <taxon>Eukaryota</taxon>
        <taxon>Viridiplantae</taxon>
        <taxon>Streptophyta</taxon>
        <taxon>Embryophyta</taxon>
        <taxon>Tracheophyta</taxon>
        <taxon>Spermatophyta</taxon>
        <taxon>Magnoliopsida</taxon>
        <taxon>eudicotyledons</taxon>
        <taxon>Gunneridae</taxon>
        <taxon>Pentapetalae</taxon>
        <taxon>asterids</taxon>
        <taxon>campanulids</taxon>
        <taxon>Apiales</taxon>
        <taxon>Apiaceae</taxon>
        <taxon>Apioideae</taxon>
        <taxon>apioid superclade</taxon>
        <taxon>Tordylieae</taxon>
        <taxon>Tordyliinae</taxon>
        <taxon>Heracleum</taxon>
    </lineage>
</organism>
<dbReference type="PROSITE" id="PS00028">
    <property type="entry name" value="ZINC_FINGER_C2H2_1"/>
    <property type="match status" value="2"/>
</dbReference>
<keyword evidence="6" id="KW-0804">Transcription</keyword>
<dbReference type="Gene3D" id="3.30.160.60">
    <property type="entry name" value="Classic Zinc Finger"/>
    <property type="match status" value="1"/>
</dbReference>
<dbReference type="Pfam" id="PF13912">
    <property type="entry name" value="zf-C2H2_6"/>
    <property type="match status" value="2"/>
</dbReference>
<dbReference type="AlphaFoldDB" id="A0AAD8MEY1"/>
<evidence type="ECO:0000256" key="4">
    <source>
        <dbReference type="ARBA" id="ARBA00022833"/>
    </source>
</evidence>
<dbReference type="GO" id="GO:0005634">
    <property type="term" value="C:nucleus"/>
    <property type="evidence" value="ECO:0007669"/>
    <property type="project" value="TreeGrafter"/>
</dbReference>
<evidence type="ECO:0000256" key="6">
    <source>
        <dbReference type="ARBA" id="ARBA00023163"/>
    </source>
</evidence>
<evidence type="ECO:0000256" key="5">
    <source>
        <dbReference type="ARBA" id="ARBA00023015"/>
    </source>
</evidence>
<keyword evidence="11" id="KW-1185">Reference proteome</keyword>
<dbReference type="InterPro" id="IPR013087">
    <property type="entry name" value="Znf_C2H2_type"/>
</dbReference>
<feature type="domain" description="C2H2-type" evidence="9">
    <location>
        <begin position="153"/>
        <end position="175"/>
    </location>
</feature>
<dbReference type="SMART" id="SM00355">
    <property type="entry name" value="ZnF_C2H2"/>
    <property type="match status" value="2"/>
</dbReference>
<sequence>MALQALNSPTTATQPPLFNYKTLNTTNNMNTTTPLLPSSDPWMRKKRSKRPRSETPPSTEEEYLALCLIMLARGGAAASPTPLNQYPPPPPHQSLEKQETSTYTCSVCNKAFSSYQALGGHKASHRNKTLAPDNSASSSATLNLGLNPSGRAHVCAICHRSFPTGQALGGHKRRHYEGNINAKAASGSAVTVVSSSSVPVVSSQRREFEFDLNLPATPEEEVLPFEVSVDFSWRSQLSGDQEVESPYLTNNSLTGKIPDWIKDRDAIENLFRSYGNNLYLLILFGNAPVEVWAMTKNPIMLRSLALPFTFINTHNSFLTVEGAGHDESEDGTSESFSFALQNGALGVFQVQGRSIRDFRPKWPSSSFALSDGLVTAMAYDLPRVVWLTKMLFIACQTFHLGGTNSFIFFEVTTCPVLTYY</sequence>
<evidence type="ECO:0000256" key="3">
    <source>
        <dbReference type="ARBA" id="ARBA00022771"/>
    </source>
</evidence>
<evidence type="ECO:0000256" key="2">
    <source>
        <dbReference type="ARBA" id="ARBA00022737"/>
    </source>
</evidence>
<evidence type="ECO:0000313" key="11">
    <source>
        <dbReference type="Proteomes" id="UP001237642"/>
    </source>
</evidence>
<reference evidence="10" key="2">
    <citation type="submission" date="2023-05" db="EMBL/GenBank/DDBJ databases">
        <authorList>
            <person name="Schelkunov M.I."/>
        </authorList>
    </citation>
    <scope>NUCLEOTIDE SEQUENCE</scope>
    <source>
        <strain evidence="10">Hsosn_3</strain>
        <tissue evidence="10">Leaf</tissue>
    </source>
</reference>
<dbReference type="InterPro" id="IPR057853">
    <property type="entry name" value="Beta-prop_WDR11_2nd"/>
</dbReference>
<dbReference type="EMBL" id="JAUIZM010000008">
    <property type="protein sequence ID" value="KAK1370234.1"/>
    <property type="molecule type" value="Genomic_DNA"/>
</dbReference>
<dbReference type="InterPro" id="IPR036236">
    <property type="entry name" value="Znf_C2H2_sf"/>
</dbReference>
<evidence type="ECO:0000259" key="9">
    <source>
        <dbReference type="PROSITE" id="PS50157"/>
    </source>
</evidence>
<evidence type="ECO:0000256" key="1">
    <source>
        <dbReference type="ARBA" id="ARBA00022723"/>
    </source>
</evidence>
<evidence type="ECO:0000256" key="7">
    <source>
        <dbReference type="PROSITE-ProRule" id="PRU00042"/>
    </source>
</evidence>
<dbReference type="PANTHER" id="PTHR45988:SF1">
    <property type="entry name" value="ZINC FINGER PROTEIN AZF2"/>
    <property type="match status" value="1"/>
</dbReference>
<dbReference type="GO" id="GO:0008270">
    <property type="term" value="F:zinc ion binding"/>
    <property type="evidence" value="ECO:0007669"/>
    <property type="project" value="UniProtKB-KW"/>
</dbReference>
<accession>A0AAD8MEY1</accession>
<feature type="domain" description="C2H2-type" evidence="9">
    <location>
        <begin position="103"/>
        <end position="130"/>
    </location>
</feature>
<feature type="region of interest" description="Disordered" evidence="8">
    <location>
        <begin position="1"/>
        <end position="60"/>
    </location>
</feature>
<protein>
    <recommendedName>
        <fullName evidence="9">C2H2-type domain-containing protein</fullName>
    </recommendedName>
</protein>
<dbReference type="PANTHER" id="PTHR45988">
    <property type="entry name" value="C2H2 TYPE ZINC FINGER TRANSCRIPTION FACTOR FAMILY-RELATED"/>
    <property type="match status" value="1"/>
</dbReference>
<dbReference type="Proteomes" id="UP001237642">
    <property type="component" value="Unassembled WGS sequence"/>
</dbReference>
<feature type="compositionally biased region" description="Low complexity" evidence="8">
    <location>
        <begin position="22"/>
        <end position="37"/>
    </location>
</feature>
<proteinExistence type="predicted"/>
<dbReference type="Pfam" id="PF23752">
    <property type="entry name" value="Beta-prop_WDR11_2nd"/>
    <property type="match status" value="2"/>
</dbReference>
<feature type="compositionally biased region" description="Polar residues" evidence="8">
    <location>
        <begin position="1"/>
        <end position="16"/>
    </location>
</feature>
<dbReference type="InterPro" id="IPR044653">
    <property type="entry name" value="AZF1/2/3-like"/>
</dbReference>
<reference evidence="10" key="1">
    <citation type="submission" date="2023-02" db="EMBL/GenBank/DDBJ databases">
        <title>Genome of toxic invasive species Heracleum sosnowskyi carries increased number of genes despite the absence of recent whole-genome duplications.</title>
        <authorList>
            <person name="Schelkunov M."/>
            <person name="Shtratnikova V."/>
            <person name="Makarenko M."/>
            <person name="Klepikova A."/>
            <person name="Omelchenko D."/>
            <person name="Novikova G."/>
            <person name="Obukhova E."/>
            <person name="Bogdanov V."/>
            <person name="Penin A."/>
            <person name="Logacheva M."/>
        </authorList>
    </citation>
    <scope>NUCLEOTIDE SEQUENCE</scope>
    <source>
        <strain evidence="10">Hsosn_3</strain>
        <tissue evidence="10">Leaf</tissue>
    </source>
</reference>
<feature type="region of interest" description="Disordered" evidence="8">
    <location>
        <begin position="79"/>
        <end position="98"/>
    </location>
</feature>
<dbReference type="SUPFAM" id="SSF57667">
    <property type="entry name" value="beta-beta-alpha zinc fingers"/>
    <property type="match status" value="1"/>
</dbReference>
<keyword evidence="3 7" id="KW-0863">Zinc-finger</keyword>
<gene>
    <name evidence="10" type="ORF">POM88_036326</name>
</gene>
<keyword evidence="1" id="KW-0479">Metal-binding</keyword>
<dbReference type="GO" id="GO:0000976">
    <property type="term" value="F:transcription cis-regulatory region binding"/>
    <property type="evidence" value="ECO:0007669"/>
    <property type="project" value="TreeGrafter"/>
</dbReference>
<evidence type="ECO:0000256" key="8">
    <source>
        <dbReference type="SAM" id="MobiDB-lite"/>
    </source>
</evidence>
<dbReference type="GO" id="GO:0003700">
    <property type="term" value="F:DNA-binding transcription factor activity"/>
    <property type="evidence" value="ECO:0007669"/>
    <property type="project" value="InterPro"/>
</dbReference>
<dbReference type="PROSITE" id="PS50157">
    <property type="entry name" value="ZINC_FINGER_C2H2_2"/>
    <property type="match status" value="2"/>
</dbReference>
<evidence type="ECO:0000313" key="10">
    <source>
        <dbReference type="EMBL" id="KAK1370234.1"/>
    </source>
</evidence>